<proteinExistence type="predicted"/>
<keyword evidence="4" id="KW-1185">Reference proteome</keyword>
<name>A0A256LCG9_9LACO</name>
<organism evidence="2 3">
    <name type="scientific">Lactobacillus taiwanensis</name>
    <dbReference type="NCBI Taxonomy" id="508451"/>
    <lineage>
        <taxon>Bacteria</taxon>
        <taxon>Bacillati</taxon>
        <taxon>Bacillota</taxon>
        <taxon>Bacilli</taxon>
        <taxon>Lactobacillales</taxon>
        <taxon>Lactobacillaceae</taxon>
        <taxon>Lactobacillus</taxon>
    </lineage>
</organism>
<dbReference type="EMBL" id="NGNV01000044">
    <property type="protein sequence ID" value="OYR87370.1"/>
    <property type="molecule type" value="Genomic_DNA"/>
</dbReference>
<accession>A0A256LCG9</accession>
<protein>
    <submittedName>
        <fullName evidence="2">Uncharacterized protein</fullName>
    </submittedName>
</protein>
<reference evidence="1 4" key="2">
    <citation type="submission" date="2017-05" db="EMBL/GenBank/DDBJ databases">
        <authorList>
            <person name="Lin X.B."/>
            <person name="Stothard P."/>
            <person name="Tasseva G."/>
            <person name="Walter J."/>
        </authorList>
    </citation>
    <scope>NUCLEOTIDE SEQUENCE [LARGE SCALE GENOMIC DNA]</scope>
    <source>
        <strain evidence="1 4">609u</strain>
    </source>
</reference>
<reference evidence="3 4" key="3">
    <citation type="submission" date="2017-09" db="EMBL/GenBank/DDBJ databases">
        <title>Tripartite evolution among Lactobacillus johnsonii, Lactobacillus taiwanensis, Lactobacillus reuteri and their rodent host.</title>
        <authorList>
            <person name="Wang T."/>
            <person name="Knowles S."/>
            <person name="Cheng C."/>
        </authorList>
    </citation>
    <scope>NUCLEOTIDE SEQUENCE [LARGE SCALE GENOMIC DNA]</scope>
    <source>
        <strain evidence="2 3">609q</strain>
        <strain evidence="1 4">609u</strain>
    </source>
</reference>
<dbReference type="EMBL" id="NGNX01000033">
    <property type="protein sequence ID" value="OYR90990.1"/>
    <property type="molecule type" value="Genomic_DNA"/>
</dbReference>
<comment type="caution">
    <text evidence="2">The sequence shown here is derived from an EMBL/GenBank/DDBJ whole genome shotgun (WGS) entry which is preliminary data.</text>
</comment>
<dbReference type="AlphaFoldDB" id="A0A256LCG9"/>
<evidence type="ECO:0000313" key="2">
    <source>
        <dbReference type="EMBL" id="OYR90990.1"/>
    </source>
</evidence>
<evidence type="ECO:0000313" key="4">
    <source>
        <dbReference type="Proteomes" id="UP000216316"/>
    </source>
</evidence>
<dbReference type="Proteomes" id="UP000215828">
    <property type="component" value="Unassembled WGS sequence"/>
</dbReference>
<dbReference type="Proteomes" id="UP000216316">
    <property type="component" value="Unassembled WGS sequence"/>
</dbReference>
<evidence type="ECO:0000313" key="1">
    <source>
        <dbReference type="EMBL" id="OYR87370.1"/>
    </source>
</evidence>
<sequence length="96" mass="10960">MDLKIARTQIYLELEGKTLPMYTTASFDDLVNLLPEPGERRTNIILEVARTKDDRLWYPSCGEGPRWVVANLNSASIKNFIEVSEPRVSVDYGESR</sequence>
<gene>
    <name evidence="1" type="ORF">CBF53_07930</name>
    <name evidence="2" type="ORF">CBF70_07370</name>
</gene>
<reference evidence="2 3" key="1">
    <citation type="submission" date="2017-04" db="EMBL/GenBank/DDBJ databases">
        <authorList>
            <person name="Afonso C.L."/>
            <person name="Miller P.J."/>
            <person name="Scott M.A."/>
            <person name="Spackman E."/>
            <person name="Goraichik I."/>
            <person name="Dimitrov K.M."/>
            <person name="Suarez D.L."/>
            <person name="Swayne D.E."/>
        </authorList>
    </citation>
    <scope>NUCLEOTIDE SEQUENCE [LARGE SCALE GENOMIC DNA]</scope>
    <source>
        <strain evidence="2 3">609q</strain>
    </source>
</reference>
<dbReference type="RefSeq" id="WP_094496526.1">
    <property type="nucleotide sequence ID" value="NZ_NGNV01000044.1"/>
</dbReference>
<evidence type="ECO:0000313" key="3">
    <source>
        <dbReference type="Proteomes" id="UP000215828"/>
    </source>
</evidence>